<gene>
    <name evidence="6" type="ORF">PV07_09313</name>
</gene>
<feature type="domain" description="HMG box" evidence="5">
    <location>
        <begin position="118"/>
        <end position="184"/>
    </location>
</feature>
<dbReference type="Pfam" id="PF00505">
    <property type="entry name" value="HMG_box"/>
    <property type="match status" value="1"/>
</dbReference>
<dbReference type="HOGENOM" id="CLU_025284_5_0_1"/>
<feature type="compositionally biased region" description="Pro residues" evidence="4">
    <location>
        <begin position="90"/>
        <end position="101"/>
    </location>
</feature>
<feature type="DNA-binding region" description="HMG box" evidence="3">
    <location>
        <begin position="118"/>
        <end position="184"/>
    </location>
</feature>
<dbReference type="Gene3D" id="1.10.150.50">
    <property type="entry name" value="Transcription Factor, Ets-1"/>
    <property type="match status" value="1"/>
</dbReference>
<dbReference type="Gene3D" id="1.10.30.10">
    <property type="entry name" value="High mobility group box domain"/>
    <property type="match status" value="1"/>
</dbReference>
<evidence type="ECO:0000259" key="5">
    <source>
        <dbReference type="PROSITE" id="PS50118"/>
    </source>
</evidence>
<dbReference type="InterPro" id="IPR009071">
    <property type="entry name" value="HMG_box_dom"/>
</dbReference>
<organism evidence="6 7">
    <name type="scientific">Cladophialophora immunda</name>
    <dbReference type="NCBI Taxonomy" id="569365"/>
    <lineage>
        <taxon>Eukaryota</taxon>
        <taxon>Fungi</taxon>
        <taxon>Dikarya</taxon>
        <taxon>Ascomycota</taxon>
        <taxon>Pezizomycotina</taxon>
        <taxon>Eurotiomycetes</taxon>
        <taxon>Chaetothyriomycetidae</taxon>
        <taxon>Chaetothyriales</taxon>
        <taxon>Herpotrichiellaceae</taxon>
        <taxon>Cladophialophora</taxon>
    </lineage>
</organism>
<dbReference type="SMART" id="SM00454">
    <property type="entry name" value="SAM"/>
    <property type="match status" value="1"/>
</dbReference>
<dbReference type="PANTHER" id="PTHR46040:SF3">
    <property type="entry name" value="HIGH MOBILITY GROUP PROTEIN 2"/>
    <property type="match status" value="1"/>
</dbReference>
<feature type="compositionally biased region" description="Polar residues" evidence="4">
    <location>
        <begin position="268"/>
        <end position="288"/>
    </location>
</feature>
<dbReference type="CDD" id="cd09487">
    <property type="entry name" value="SAM_superfamily"/>
    <property type="match status" value="1"/>
</dbReference>
<feature type="compositionally biased region" description="Low complexity" evidence="4">
    <location>
        <begin position="365"/>
        <end position="377"/>
    </location>
</feature>
<dbReference type="SUPFAM" id="SSF47769">
    <property type="entry name" value="SAM/Pointed domain"/>
    <property type="match status" value="1"/>
</dbReference>
<dbReference type="RefSeq" id="XP_016246415.1">
    <property type="nucleotide sequence ID" value="XM_016396559.1"/>
</dbReference>
<dbReference type="AlphaFoldDB" id="A0A0D2CRF5"/>
<dbReference type="Pfam" id="PF00536">
    <property type="entry name" value="SAM_1"/>
    <property type="match status" value="1"/>
</dbReference>
<feature type="compositionally biased region" description="Low complexity" evidence="4">
    <location>
        <begin position="299"/>
        <end position="313"/>
    </location>
</feature>
<dbReference type="GO" id="GO:0005634">
    <property type="term" value="C:nucleus"/>
    <property type="evidence" value="ECO:0007669"/>
    <property type="project" value="UniProtKB-UniRule"/>
</dbReference>
<feature type="compositionally biased region" description="Pro residues" evidence="4">
    <location>
        <begin position="378"/>
        <end position="391"/>
    </location>
</feature>
<feature type="compositionally biased region" description="Polar residues" evidence="4">
    <location>
        <begin position="217"/>
        <end position="238"/>
    </location>
</feature>
<dbReference type="STRING" id="569365.A0A0D2CRF5"/>
<dbReference type="PROSITE" id="PS50118">
    <property type="entry name" value="HMG_BOX_2"/>
    <property type="match status" value="1"/>
</dbReference>
<dbReference type="InterPro" id="IPR001660">
    <property type="entry name" value="SAM"/>
</dbReference>
<reference evidence="6 7" key="1">
    <citation type="submission" date="2015-01" db="EMBL/GenBank/DDBJ databases">
        <title>The Genome Sequence of Cladophialophora immunda CBS83496.</title>
        <authorList>
            <consortium name="The Broad Institute Genomics Platform"/>
            <person name="Cuomo C."/>
            <person name="de Hoog S."/>
            <person name="Gorbushina A."/>
            <person name="Stielow B."/>
            <person name="Teixiera M."/>
            <person name="Abouelleil A."/>
            <person name="Chapman S.B."/>
            <person name="Priest M."/>
            <person name="Young S.K."/>
            <person name="Wortman J."/>
            <person name="Nusbaum C."/>
            <person name="Birren B."/>
        </authorList>
    </citation>
    <scope>NUCLEOTIDE SEQUENCE [LARGE SCALE GENOMIC DNA]</scope>
    <source>
        <strain evidence="6 7">CBS 83496</strain>
    </source>
</reference>
<feature type="region of interest" description="Disordered" evidence="4">
    <location>
        <begin position="201"/>
        <end position="561"/>
    </location>
</feature>
<dbReference type="PANTHER" id="PTHR46040">
    <property type="entry name" value="HIGH MOBILITY GROUP PROTEIN 2"/>
    <property type="match status" value="1"/>
</dbReference>
<evidence type="ECO:0000313" key="6">
    <source>
        <dbReference type="EMBL" id="KIW26199.1"/>
    </source>
</evidence>
<dbReference type="Proteomes" id="UP000054466">
    <property type="component" value="Unassembled WGS sequence"/>
</dbReference>
<dbReference type="OrthoDB" id="1919336at2759"/>
<dbReference type="SMART" id="SM00398">
    <property type="entry name" value="HMG"/>
    <property type="match status" value="1"/>
</dbReference>
<dbReference type="InterPro" id="IPR013761">
    <property type="entry name" value="SAM/pointed_sf"/>
</dbReference>
<evidence type="ECO:0000313" key="7">
    <source>
        <dbReference type="Proteomes" id="UP000054466"/>
    </source>
</evidence>
<evidence type="ECO:0000256" key="3">
    <source>
        <dbReference type="PROSITE-ProRule" id="PRU00267"/>
    </source>
</evidence>
<evidence type="ECO:0000256" key="2">
    <source>
        <dbReference type="ARBA" id="ARBA00023242"/>
    </source>
</evidence>
<dbReference type="InterPro" id="IPR036910">
    <property type="entry name" value="HMG_box_dom_sf"/>
</dbReference>
<accession>A0A0D2CRF5</accession>
<keyword evidence="1 3" id="KW-0238">DNA-binding</keyword>
<dbReference type="VEuPathDB" id="FungiDB:PV07_09313"/>
<keyword evidence="7" id="KW-1185">Reference proteome</keyword>
<keyword evidence="2 3" id="KW-0539">Nucleus</keyword>
<name>A0A0D2CRF5_9EURO</name>
<sequence length="561" mass="60990">MTDLAPHLERLGLEQYLDAFIGEGFDTWETLTDIQESDFDALNVKLGHRRKLQRAIAEYRGVSYERLFGSPAHEGLSESNRGFEAGAGPPLGPERPSVPPPETKRKYRRHPKPDENAPERPPSAYVIFSNKVREEVKDQNLSFTQIAKLVGDRWQKLDPAGKEPFEAQASAAKEKYNIQLSAYRKTEEYRDYMAYLAEFKARHGQSSEAKRPKLEQESSGSIISTKSVEANPEGTAQASGHFRGGSIGSSASSPFIGGTMHPSGSGGSLQSRPQLPSSRSGTPPSVQQAREYFRPGLLSSQSSVSDESSTVRSEVPDPLIRAAGLSLGTGSGTPPLPALPPSASSVESTGSPDPLARSRLSYFVQQQQQQQQLQQQQQPPPPPPIPPPPPAFGSVPPGHSVLPYQPTLPSPTMQEPSWRNRPPDFRGYQETPRASHASIHLPSPGREQLSPTQLPPILSHERPPEFPQGPGSRSLPPPPRTGSIGTTTLPHLGRAMDQPRPVATDPLQIRQPGRDEGRPGLNRSESDAANTLAGLATGVPRSDTTRPRTHPPLPRPPRRSP</sequence>
<dbReference type="GeneID" id="27348507"/>
<protein>
    <recommendedName>
        <fullName evidence="5">HMG box domain-containing protein</fullName>
    </recommendedName>
</protein>
<evidence type="ECO:0000256" key="1">
    <source>
        <dbReference type="ARBA" id="ARBA00023125"/>
    </source>
</evidence>
<evidence type="ECO:0000256" key="4">
    <source>
        <dbReference type="SAM" id="MobiDB-lite"/>
    </source>
</evidence>
<dbReference type="GO" id="GO:0010468">
    <property type="term" value="P:regulation of gene expression"/>
    <property type="evidence" value="ECO:0007669"/>
    <property type="project" value="TreeGrafter"/>
</dbReference>
<dbReference type="GO" id="GO:0003677">
    <property type="term" value="F:DNA binding"/>
    <property type="evidence" value="ECO:0007669"/>
    <property type="project" value="UniProtKB-UniRule"/>
</dbReference>
<dbReference type="InterPro" id="IPR051965">
    <property type="entry name" value="ChromReg_NeuronalGeneExpr"/>
</dbReference>
<proteinExistence type="predicted"/>
<dbReference type="EMBL" id="KN847044">
    <property type="protein sequence ID" value="KIW26199.1"/>
    <property type="molecule type" value="Genomic_DNA"/>
</dbReference>
<dbReference type="SUPFAM" id="SSF47095">
    <property type="entry name" value="HMG-box"/>
    <property type="match status" value="1"/>
</dbReference>
<feature type="region of interest" description="Disordered" evidence="4">
    <location>
        <begin position="73"/>
        <end position="122"/>
    </location>
</feature>